<evidence type="ECO:0000259" key="3">
    <source>
        <dbReference type="Pfam" id="PF13976"/>
    </source>
</evidence>
<sequence>MSDKNNEPKDNSNIPILNGLNDSEWYRRTRIYLKSKDLLDVCLRQVPADATPAAVNKWNKASCKAVSFISSKIDPSVFIKVMDGDTMEDSNLLWEKINEQYASKTAINRRRVFMDWVAIAYKGNLNDFIKKCCKALVDLALVNIKIPSDFLSYMILGKLSDHTSMYHLADSLAMSTEATENPTVTLNRLQNYARHLKSKQKDSAEEHPNTALISSSSSHPSKFVYYCANGVHNPLNTSHKPSRCYIEFPHLCPMKKEKDNQTPSTHLSSTQELMTSTGFNEQKTQIIIDSAATYHMFGEISLFTSLKKSSPFIVSTGDPTSNLFAEGIGSVSLVIEGKTLILNNCIFVPKISHNLISLLELFKDSIKIEKLSAERFVIKNCNEIILSGKITNRLMTVLHQPVKALISVGSLWHQRLGHPSNQVVKTLGLPPTSETCEICLTGKSSLLPFSGSFDKTQHPLKCVHLDVVGPISPSSNTGLRYFLTIVDQFTSFKTVMFLKTKSEAFNEFV</sequence>
<keyword evidence="6" id="KW-1185">Reference proteome</keyword>
<dbReference type="InterPro" id="IPR039537">
    <property type="entry name" value="Retrotran_Ty1/copia-like"/>
</dbReference>
<keyword evidence="1" id="KW-0645">Protease</keyword>
<feature type="domain" description="Retrovirus-related Pol polyprotein from transposon TNT 1-94-like beta-barrel" evidence="4">
    <location>
        <begin position="287"/>
        <end position="361"/>
    </location>
</feature>
<proteinExistence type="predicted"/>
<dbReference type="Proteomes" id="UP000765509">
    <property type="component" value="Unassembled WGS sequence"/>
</dbReference>
<dbReference type="InterPro" id="IPR036397">
    <property type="entry name" value="RNaseH_sf"/>
</dbReference>
<dbReference type="GO" id="GO:0008233">
    <property type="term" value="F:peptidase activity"/>
    <property type="evidence" value="ECO:0007669"/>
    <property type="project" value="UniProtKB-KW"/>
</dbReference>
<keyword evidence="1" id="KW-0378">Hydrolase</keyword>
<dbReference type="InterPro" id="IPR025724">
    <property type="entry name" value="GAG-pre-integrase_dom"/>
</dbReference>
<evidence type="ECO:0000256" key="2">
    <source>
        <dbReference type="SAM" id="MobiDB-lite"/>
    </source>
</evidence>
<dbReference type="PANTHER" id="PTHR42648">
    <property type="entry name" value="TRANSPOSASE, PUTATIVE-RELATED"/>
    <property type="match status" value="1"/>
</dbReference>
<accession>A0A9Q3FEF2</accession>
<feature type="compositionally biased region" description="Basic and acidic residues" evidence="2">
    <location>
        <begin position="199"/>
        <end position="208"/>
    </location>
</feature>
<dbReference type="EMBL" id="AVOT02041186">
    <property type="protein sequence ID" value="MBW0536458.1"/>
    <property type="molecule type" value="Genomic_DNA"/>
</dbReference>
<comment type="caution">
    <text evidence="5">The sequence shown here is derived from an EMBL/GenBank/DDBJ whole genome shotgun (WGS) entry which is preliminary data.</text>
</comment>
<dbReference type="OrthoDB" id="2506005at2759"/>
<evidence type="ECO:0000313" key="5">
    <source>
        <dbReference type="EMBL" id="MBW0536458.1"/>
    </source>
</evidence>
<gene>
    <name evidence="5" type="ORF">O181_076173</name>
</gene>
<feature type="domain" description="GAG-pre-integrase" evidence="3">
    <location>
        <begin position="407"/>
        <end position="444"/>
    </location>
</feature>
<dbReference type="Pfam" id="PF22936">
    <property type="entry name" value="Pol_BBD"/>
    <property type="match status" value="1"/>
</dbReference>
<dbReference type="Gene3D" id="3.30.420.10">
    <property type="entry name" value="Ribonuclease H-like superfamily/Ribonuclease H"/>
    <property type="match status" value="1"/>
</dbReference>
<dbReference type="PANTHER" id="PTHR42648:SF26">
    <property type="entry name" value="INTEGRASE CATALYTIC DOMAIN-CONTAINING PROTEIN"/>
    <property type="match status" value="1"/>
</dbReference>
<reference evidence="5" key="1">
    <citation type="submission" date="2021-03" db="EMBL/GenBank/DDBJ databases">
        <title>Draft genome sequence of rust myrtle Austropuccinia psidii MF-1, a brazilian biotype.</title>
        <authorList>
            <person name="Quecine M.C."/>
            <person name="Pachon D.M.R."/>
            <person name="Bonatelli M.L."/>
            <person name="Correr F.H."/>
            <person name="Franceschini L.M."/>
            <person name="Leite T.F."/>
            <person name="Margarido G.R.A."/>
            <person name="Almeida C.A."/>
            <person name="Ferrarezi J.A."/>
            <person name="Labate C.A."/>
        </authorList>
    </citation>
    <scope>NUCLEOTIDE SEQUENCE</scope>
    <source>
        <strain evidence="5">MF-1</strain>
    </source>
</reference>
<dbReference type="AlphaFoldDB" id="A0A9Q3FEF2"/>
<evidence type="ECO:0000256" key="1">
    <source>
        <dbReference type="ARBA" id="ARBA00022670"/>
    </source>
</evidence>
<organism evidence="5 6">
    <name type="scientific">Austropuccinia psidii MF-1</name>
    <dbReference type="NCBI Taxonomy" id="1389203"/>
    <lineage>
        <taxon>Eukaryota</taxon>
        <taxon>Fungi</taxon>
        <taxon>Dikarya</taxon>
        <taxon>Basidiomycota</taxon>
        <taxon>Pucciniomycotina</taxon>
        <taxon>Pucciniomycetes</taxon>
        <taxon>Pucciniales</taxon>
        <taxon>Sphaerophragmiaceae</taxon>
        <taxon>Austropuccinia</taxon>
    </lineage>
</organism>
<name>A0A9Q3FEF2_9BASI</name>
<feature type="region of interest" description="Disordered" evidence="2">
    <location>
        <begin position="196"/>
        <end position="215"/>
    </location>
</feature>
<dbReference type="Pfam" id="PF13976">
    <property type="entry name" value="gag_pre-integrs"/>
    <property type="match status" value="1"/>
</dbReference>
<dbReference type="Pfam" id="PF14223">
    <property type="entry name" value="Retrotran_gag_2"/>
    <property type="match status" value="1"/>
</dbReference>
<evidence type="ECO:0000259" key="4">
    <source>
        <dbReference type="Pfam" id="PF22936"/>
    </source>
</evidence>
<dbReference type="InterPro" id="IPR054722">
    <property type="entry name" value="PolX-like_BBD"/>
</dbReference>
<evidence type="ECO:0008006" key="7">
    <source>
        <dbReference type="Google" id="ProtNLM"/>
    </source>
</evidence>
<dbReference type="GO" id="GO:0006508">
    <property type="term" value="P:proteolysis"/>
    <property type="evidence" value="ECO:0007669"/>
    <property type="project" value="UniProtKB-KW"/>
</dbReference>
<protein>
    <recommendedName>
        <fullName evidence="7">GAG-pre-integrase domain-containing protein</fullName>
    </recommendedName>
</protein>
<evidence type="ECO:0000313" key="6">
    <source>
        <dbReference type="Proteomes" id="UP000765509"/>
    </source>
</evidence>
<dbReference type="GO" id="GO:0003676">
    <property type="term" value="F:nucleic acid binding"/>
    <property type="evidence" value="ECO:0007669"/>
    <property type="project" value="InterPro"/>
</dbReference>